<proteinExistence type="predicted"/>
<feature type="chain" id="PRO_5022902588" evidence="1">
    <location>
        <begin position="20"/>
        <end position="522"/>
    </location>
</feature>
<feature type="signal peptide" evidence="1">
    <location>
        <begin position="1"/>
        <end position="19"/>
    </location>
</feature>
<keyword evidence="3" id="KW-1185">Reference proteome</keyword>
<accession>A0A5C6YSJ9</accession>
<gene>
    <name evidence="2" type="ORF">ESV24_04270</name>
</gene>
<evidence type="ECO:0000313" key="2">
    <source>
        <dbReference type="EMBL" id="TXD70388.1"/>
    </source>
</evidence>
<protein>
    <submittedName>
        <fullName evidence="2">Uncharacterized protein</fullName>
    </submittedName>
</protein>
<sequence>MMKKIFTLLFLACSFISHSQDISIKSSKSTVFKDDKKHTELLYSEGDGQGGFVTVRLYFGGFMKQPKGYYIEHYNKELNLLKETEFEIDNNTFQGLMVNDGTVYIMEAALDKEKELYKFNVLESPLADLQFSSKTLFTLAESDVKQYFGVGIGVFFINNGWSQMDSGAFGEVTFSKHKNFFAVNFDIKDKESQTQLLYVFDKGMNQIFKKEFKRNIEDKFFIYENVDVDDTTGDIFLLGKVFENESKKSKKNGKANYHYELHKINESGETQASFKTDDNFVGSLFTLRSENSISCAGFYSEKNDNRYKGVCRFNLDPTSLNVTQKSFIPFSEEFINDKYGKLKDKELRNLTLRSKHLTPNGDIVLNAEEFYITQHSMMSANGGMSTRVTYHYDDIVTVKISEEGKLVWARNINKRQATSGGQMEYLSFASTIVDDDTYLFLNCSDKIRTIRNDRLEFKEGKSMFAIKIDANGTYSYKSILKDKDAEVPFFVSQGTTTTLDGKEIVFVGRKKSKKQFLKINIK</sequence>
<reference evidence="2 3" key="1">
    <citation type="submission" date="2019-08" db="EMBL/GenBank/DDBJ databases">
        <title>Genome of Aequorivita lipolytica Y10-2 (type strain).</title>
        <authorList>
            <person name="Bowman J.P."/>
        </authorList>
    </citation>
    <scope>NUCLEOTIDE SEQUENCE [LARGE SCALE GENOMIC DNA]</scope>
    <source>
        <strain evidence="2 3">Y10-2</strain>
    </source>
</reference>
<name>A0A5C6YSJ9_9FLAO</name>
<dbReference type="Proteomes" id="UP000321945">
    <property type="component" value="Unassembled WGS sequence"/>
</dbReference>
<organism evidence="2 3">
    <name type="scientific">Aequorivita lipolytica</name>
    <dbReference type="NCBI Taxonomy" id="153267"/>
    <lineage>
        <taxon>Bacteria</taxon>
        <taxon>Pseudomonadati</taxon>
        <taxon>Bacteroidota</taxon>
        <taxon>Flavobacteriia</taxon>
        <taxon>Flavobacteriales</taxon>
        <taxon>Flavobacteriaceae</taxon>
        <taxon>Aequorivita</taxon>
    </lineage>
</organism>
<keyword evidence="1" id="KW-0732">Signal</keyword>
<dbReference type="RefSeq" id="WP_111815421.1">
    <property type="nucleotide sequence ID" value="NZ_CBCRZQ010000003.1"/>
</dbReference>
<dbReference type="AlphaFoldDB" id="A0A5C6YSJ9"/>
<evidence type="ECO:0000313" key="3">
    <source>
        <dbReference type="Proteomes" id="UP000321945"/>
    </source>
</evidence>
<evidence type="ECO:0000256" key="1">
    <source>
        <dbReference type="SAM" id="SignalP"/>
    </source>
</evidence>
<dbReference type="OrthoDB" id="1403331at2"/>
<comment type="caution">
    <text evidence="2">The sequence shown here is derived from an EMBL/GenBank/DDBJ whole genome shotgun (WGS) entry which is preliminary data.</text>
</comment>
<dbReference type="EMBL" id="VORU01000002">
    <property type="protein sequence ID" value="TXD70388.1"/>
    <property type="molecule type" value="Genomic_DNA"/>
</dbReference>